<evidence type="ECO:0000313" key="2">
    <source>
        <dbReference type="Proteomes" id="UP001608902"/>
    </source>
</evidence>
<reference evidence="1 2" key="1">
    <citation type="submission" date="2024-08" db="EMBL/GenBank/DDBJ databases">
        <title>Gnathostoma spinigerum genome.</title>
        <authorList>
            <person name="Gonzalez-Bertolin B."/>
            <person name="Monzon S."/>
            <person name="Zaballos A."/>
            <person name="Jimenez P."/>
            <person name="Dekumyoy P."/>
            <person name="Varona S."/>
            <person name="Cuesta I."/>
            <person name="Sumanam S."/>
            <person name="Adisakwattana P."/>
            <person name="Gasser R.B."/>
            <person name="Hernandez-Gonzalez A."/>
            <person name="Young N.D."/>
            <person name="Perteguer M.J."/>
        </authorList>
    </citation>
    <scope>NUCLEOTIDE SEQUENCE [LARGE SCALE GENOMIC DNA]</scope>
    <source>
        <strain evidence="1">AL3</strain>
        <tissue evidence="1">Liver</tissue>
    </source>
</reference>
<sequence length="100" mass="11363">MTQQSPFGCVQLTFDRLRDGPQTRHIRQYKSDGQPLYPYSGGISSFTVPKPLPQRAEITTHFYNPMFNIYNPVFNIYTLLQSGVQISSMQLVLAMSTGSR</sequence>
<gene>
    <name evidence="1" type="ORF">AB6A40_005292</name>
</gene>
<evidence type="ECO:0000313" key="1">
    <source>
        <dbReference type="EMBL" id="MFH4978583.1"/>
    </source>
</evidence>
<comment type="caution">
    <text evidence="1">The sequence shown here is derived from an EMBL/GenBank/DDBJ whole genome shotgun (WGS) entry which is preliminary data.</text>
</comment>
<organism evidence="1 2">
    <name type="scientific">Gnathostoma spinigerum</name>
    <dbReference type="NCBI Taxonomy" id="75299"/>
    <lineage>
        <taxon>Eukaryota</taxon>
        <taxon>Metazoa</taxon>
        <taxon>Ecdysozoa</taxon>
        <taxon>Nematoda</taxon>
        <taxon>Chromadorea</taxon>
        <taxon>Rhabditida</taxon>
        <taxon>Spirurina</taxon>
        <taxon>Gnathostomatomorpha</taxon>
        <taxon>Gnathostomatoidea</taxon>
        <taxon>Gnathostomatidae</taxon>
        <taxon>Gnathostoma</taxon>
    </lineage>
</organism>
<protein>
    <submittedName>
        <fullName evidence="1">Uncharacterized protein</fullName>
    </submittedName>
</protein>
<dbReference type="EMBL" id="JBGFUD010003318">
    <property type="protein sequence ID" value="MFH4978583.1"/>
    <property type="molecule type" value="Genomic_DNA"/>
</dbReference>
<name>A0ABD6ENM5_9BILA</name>
<dbReference type="Proteomes" id="UP001608902">
    <property type="component" value="Unassembled WGS sequence"/>
</dbReference>
<dbReference type="AlphaFoldDB" id="A0ABD6ENM5"/>
<keyword evidence="2" id="KW-1185">Reference proteome</keyword>
<accession>A0ABD6ENM5</accession>
<proteinExistence type="predicted"/>